<dbReference type="RefSeq" id="WP_188364216.1">
    <property type="nucleotide sequence ID" value="NZ_BAABJF010000032.1"/>
</dbReference>
<dbReference type="AlphaFoldDB" id="A0A917CIJ0"/>
<evidence type="ECO:0000313" key="3">
    <source>
        <dbReference type="Proteomes" id="UP000605253"/>
    </source>
</evidence>
<sequence length="105" mass="12114">MGTRPVTDQSQFNERQIKRIFYRRLGTAVWVSFLAAAVQTMIFFAQFDPAYLNEIASITISIDRWQGYALGFVFFWLFSFITGLFCGVIMALPRTKLAQSIRQES</sequence>
<name>A0A917CIJ0_9GAMM</name>
<evidence type="ECO:0000256" key="1">
    <source>
        <dbReference type="SAM" id="Phobius"/>
    </source>
</evidence>
<evidence type="ECO:0000313" key="2">
    <source>
        <dbReference type="EMBL" id="GGF87850.1"/>
    </source>
</evidence>
<dbReference type="Proteomes" id="UP000605253">
    <property type="component" value="Unassembled WGS sequence"/>
</dbReference>
<reference evidence="2" key="1">
    <citation type="journal article" date="2014" name="Int. J. Syst. Evol. Microbiol.">
        <title>Complete genome sequence of Corynebacterium casei LMG S-19264T (=DSM 44701T), isolated from a smear-ripened cheese.</title>
        <authorList>
            <consortium name="US DOE Joint Genome Institute (JGI-PGF)"/>
            <person name="Walter F."/>
            <person name="Albersmeier A."/>
            <person name="Kalinowski J."/>
            <person name="Ruckert C."/>
        </authorList>
    </citation>
    <scope>NUCLEOTIDE SEQUENCE</scope>
    <source>
        <strain evidence="2">CGMCC 1.12181</strain>
    </source>
</reference>
<accession>A0A917CIJ0</accession>
<keyword evidence="3" id="KW-1185">Reference proteome</keyword>
<feature type="transmembrane region" description="Helical" evidence="1">
    <location>
        <begin position="25"/>
        <end position="47"/>
    </location>
</feature>
<reference evidence="2" key="2">
    <citation type="submission" date="2020-09" db="EMBL/GenBank/DDBJ databases">
        <authorList>
            <person name="Sun Q."/>
            <person name="Zhou Y."/>
        </authorList>
    </citation>
    <scope>NUCLEOTIDE SEQUENCE</scope>
    <source>
        <strain evidence="2">CGMCC 1.12181</strain>
    </source>
</reference>
<keyword evidence="1" id="KW-0472">Membrane</keyword>
<keyword evidence="1" id="KW-1133">Transmembrane helix</keyword>
<protein>
    <submittedName>
        <fullName evidence="2">Uncharacterized protein</fullName>
    </submittedName>
</protein>
<organism evidence="2 3">
    <name type="scientific">Marinicella pacifica</name>
    <dbReference type="NCBI Taxonomy" id="1171543"/>
    <lineage>
        <taxon>Bacteria</taxon>
        <taxon>Pseudomonadati</taxon>
        <taxon>Pseudomonadota</taxon>
        <taxon>Gammaproteobacteria</taxon>
        <taxon>Lysobacterales</taxon>
        <taxon>Marinicellaceae</taxon>
        <taxon>Marinicella</taxon>
    </lineage>
</organism>
<comment type="caution">
    <text evidence="2">The sequence shown here is derived from an EMBL/GenBank/DDBJ whole genome shotgun (WGS) entry which is preliminary data.</text>
</comment>
<dbReference type="EMBL" id="BMEO01000002">
    <property type="protein sequence ID" value="GGF87850.1"/>
    <property type="molecule type" value="Genomic_DNA"/>
</dbReference>
<keyword evidence="1" id="KW-0812">Transmembrane</keyword>
<gene>
    <name evidence="2" type="ORF">GCM10011365_06230</name>
</gene>
<feature type="transmembrane region" description="Helical" evidence="1">
    <location>
        <begin position="67"/>
        <end position="92"/>
    </location>
</feature>
<proteinExistence type="predicted"/>